<dbReference type="Proteomes" id="UP001230649">
    <property type="component" value="Unassembled WGS sequence"/>
</dbReference>
<gene>
    <name evidence="1" type="ORF">QFC20_005229</name>
</gene>
<accession>A0ACC2VRY6</accession>
<proteinExistence type="predicted"/>
<name>A0ACC2VRY6_9TREE</name>
<evidence type="ECO:0000313" key="1">
    <source>
        <dbReference type="EMBL" id="KAJ9101536.1"/>
    </source>
</evidence>
<organism evidence="1 2">
    <name type="scientific">Naganishia adeliensis</name>
    <dbReference type="NCBI Taxonomy" id="92952"/>
    <lineage>
        <taxon>Eukaryota</taxon>
        <taxon>Fungi</taxon>
        <taxon>Dikarya</taxon>
        <taxon>Basidiomycota</taxon>
        <taxon>Agaricomycotina</taxon>
        <taxon>Tremellomycetes</taxon>
        <taxon>Filobasidiales</taxon>
        <taxon>Filobasidiaceae</taxon>
        <taxon>Naganishia</taxon>
    </lineage>
</organism>
<protein>
    <submittedName>
        <fullName evidence="1">Uncharacterized protein</fullName>
    </submittedName>
</protein>
<sequence length="283" mass="31678">MATTSTTSTTAQSSGARTGSGYNALAKAEQKVAKQQKGMARQMPGMSLENQDQPLADPYILPPLRYVGISNVGGIIPAVKYMYQRARRFVRLTIHSMSEIVQKEPIIINLFASPEFAALPWYKRFWINLRRTRPAVSMQPLSDHLADIWEKWNKAQASGDIATIRQISTSKALEIARTRAQNQPGGTVMTWQVNRYIAKPRAVDARVLPIDPSGQTMLAQVIVKLDTEQTVTIKPRSRASQTLHSTATEYYAFEKLLSNNEAKWKIKQKITPYSGGELPKDLM</sequence>
<reference evidence="1" key="1">
    <citation type="submission" date="2023-04" db="EMBL/GenBank/DDBJ databases">
        <title>Draft Genome sequencing of Naganishia species isolated from polar environments using Oxford Nanopore Technology.</title>
        <authorList>
            <person name="Leo P."/>
            <person name="Venkateswaran K."/>
        </authorList>
    </citation>
    <scope>NUCLEOTIDE SEQUENCE</scope>
    <source>
        <strain evidence="1">MNA-CCFEE 5262</strain>
    </source>
</reference>
<comment type="caution">
    <text evidence="1">The sequence shown here is derived from an EMBL/GenBank/DDBJ whole genome shotgun (WGS) entry which is preliminary data.</text>
</comment>
<evidence type="ECO:0000313" key="2">
    <source>
        <dbReference type="Proteomes" id="UP001230649"/>
    </source>
</evidence>
<keyword evidence="2" id="KW-1185">Reference proteome</keyword>
<dbReference type="EMBL" id="JASBWS010000069">
    <property type="protein sequence ID" value="KAJ9101536.1"/>
    <property type="molecule type" value="Genomic_DNA"/>
</dbReference>